<dbReference type="PROSITE" id="PS50297">
    <property type="entry name" value="ANK_REP_REGION"/>
    <property type="match status" value="6"/>
</dbReference>
<feature type="repeat" description="ANK" evidence="3">
    <location>
        <begin position="333"/>
        <end position="365"/>
    </location>
</feature>
<dbReference type="SUPFAM" id="SSF48403">
    <property type="entry name" value="Ankyrin repeat"/>
    <property type="match status" value="2"/>
</dbReference>
<dbReference type="PANTHER" id="PTHR24173">
    <property type="entry name" value="ANKYRIN REPEAT CONTAINING"/>
    <property type="match status" value="1"/>
</dbReference>
<dbReference type="InterPro" id="IPR036770">
    <property type="entry name" value="Ankyrin_rpt-contain_sf"/>
</dbReference>
<evidence type="ECO:0000256" key="5">
    <source>
        <dbReference type="SAM" id="MobiDB-lite"/>
    </source>
</evidence>
<feature type="compositionally biased region" description="Gly residues" evidence="5">
    <location>
        <begin position="1"/>
        <end position="14"/>
    </location>
</feature>
<feature type="repeat" description="ANK" evidence="3">
    <location>
        <begin position="234"/>
        <end position="266"/>
    </location>
</feature>
<dbReference type="Pfam" id="PF00023">
    <property type="entry name" value="Ank"/>
    <property type="match status" value="1"/>
</dbReference>
<feature type="compositionally biased region" description="Low complexity" evidence="5">
    <location>
        <begin position="22"/>
        <end position="41"/>
    </location>
</feature>
<name>A0A8T0GA89_CERPU</name>
<feature type="repeat" description="ANK" evidence="3">
    <location>
        <begin position="366"/>
        <end position="398"/>
    </location>
</feature>
<keyword evidence="1" id="KW-0677">Repeat</keyword>
<keyword evidence="2 3" id="KW-0040">ANK repeat</keyword>
<evidence type="ECO:0000313" key="6">
    <source>
        <dbReference type="EMBL" id="KAG0555635.1"/>
    </source>
</evidence>
<proteinExistence type="predicted"/>
<dbReference type="Pfam" id="PF12796">
    <property type="entry name" value="Ank_2"/>
    <property type="match status" value="3"/>
</dbReference>
<feature type="repeat" description="ANK" evidence="3">
    <location>
        <begin position="267"/>
        <end position="299"/>
    </location>
</feature>
<accession>A0A8T0GA89</accession>
<evidence type="ECO:0000256" key="2">
    <source>
        <dbReference type="ARBA" id="ARBA00023043"/>
    </source>
</evidence>
<dbReference type="SMART" id="SM00248">
    <property type="entry name" value="ANK"/>
    <property type="match status" value="8"/>
</dbReference>
<dbReference type="InterPro" id="IPR002110">
    <property type="entry name" value="Ankyrin_rpt"/>
</dbReference>
<sequence>MQPLGLGSGSGLGGQNVHKASKTSSSSSPVGSSAVVGAAESQDVVNSRDEKGRTALHFACGMASADIARVLVDAGADLNARDVDECTPLHMAAIYGRCDCVKLLLEHGANVFARERSGWTPREIAMEVCDDKSNQVQDIESSLKVPRGDIELTIRLLADAESKSVDIAAQEKGQKSAAEKSRSIVQSSSFGRQKKALGSVALGNALTGACKEGDVEFVRLLLSGGAQVDARGPDGATPLLAAADGGFVKCVQLLLKYGANADARDSVGVTALIAAAYAGHSYCLEVLLSHGASVEAVSQGGVTALIAAAEGRSGDCTQVLLQAGANVNARTAEGKTALMHAVSHNCVEAAEVLLNKNADINAADGDGYTALHHGAQNNSVESLRLLLERKADITRKCRRGRTPLQDAPKDSEAAKLLEESWEMLESEIAMRQEALLKSFAQEGNEKSTLKKPSTRNVREKKNAKKKKEPADHAKQELLKVAPRAKVADESLLAVNVFSSSGSEVTVDQQASSNLEEDSASDLTTHLFSGGAEDDDEWTRVERKRTAAAGAPQLKLKPQGSVTSGVTSPSKTSKSGETSPSADHLLVERKISGGTHYNKPNQGVTKISKEDDSKAGGSSPWVQPIRRTHSVGHAAPSKPSPSEGKAEDAEEILADRVRRIELELELEQARQFERASAEKVTTLEMLKETNLSKISELTNSLSRAQVTALHAENAKTQMEFRIRDLEAVVSSQNQTIEILQAENAELKFQVIRREEQAATQELSRVYEAGSGSGMVRSASEGSLHSTGCSERAQQDLLPFVPKAGPKTDPVNWFSLVPSPD</sequence>
<feature type="region of interest" description="Disordered" evidence="5">
    <location>
        <begin position="545"/>
        <end position="648"/>
    </location>
</feature>
<evidence type="ECO:0000256" key="4">
    <source>
        <dbReference type="SAM" id="Coils"/>
    </source>
</evidence>
<dbReference type="EMBL" id="CM026433">
    <property type="protein sequence ID" value="KAG0555635.1"/>
    <property type="molecule type" value="Genomic_DNA"/>
</dbReference>
<dbReference type="Gene3D" id="1.25.40.20">
    <property type="entry name" value="Ankyrin repeat-containing domain"/>
    <property type="match status" value="4"/>
</dbReference>
<protein>
    <submittedName>
        <fullName evidence="6">Uncharacterized protein</fullName>
    </submittedName>
</protein>
<keyword evidence="4" id="KW-0175">Coiled coil</keyword>
<feature type="coiled-coil region" evidence="4">
    <location>
        <begin position="721"/>
        <end position="760"/>
    </location>
</feature>
<evidence type="ECO:0000256" key="3">
    <source>
        <dbReference type="PROSITE-ProRule" id="PRU00023"/>
    </source>
</evidence>
<keyword evidence="7" id="KW-1185">Reference proteome</keyword>
<feature type="repeat" description="ANK" evidence="3">
    <location>
        <begin position="51"/>
        <end position="83"/>
    </location>
</feature>
<organism evidence="6 7">
    <name type="scientific">Ceratodon purpureus</name>
    <name type="common">Fire moss</name>
    <name type="synonym">Dicranum purpureum</name>
    <dbReference type="NCBI Taxonomy" id="3225"/>
    <lineage>
        <taxon>Eukaryota</taxon>
        <taxon>Viridiplantae</taxon>
        <taxon>Streptophyta</taxon>
        <taxon>Embryophyta</taxon>
        <taxon>Bryophyta</taxon>
        <taxon>Bryophytina</taxon>
        <taxon>Bryopsida</taxon>
        <taxon>Dicranidae</taxon>
        <taxon>Pseudoditrichales</taxon>
        <taxon>Ditrichaceae</taxon>
        <taxon>Ceratodon</taxon>
    </lineage>
</organism>
<dbReference type="PRINTS" id="PR01415">
    <property type="entry name" value="ANKYRIN"/>
</dbReference>
<feature type="region of interest" description="Disordered" evidence="5">
    <location>
        <begin position="767"/>
        <end position="819"/>
    </location>
</feature>
<evidence type="ECO:0000313" key="7">
    <source>
        <dbReference type="Proteomes" id="UP000822688"/>
    </source>
</evidence>
<feature type="region of interest" description="Disordered" evidence="5">
    <location>
        <begin position="442"/>
        <end position="472"/>
    </location>
</feature>
<dbReference type="PANTHER" id="PTHR24173:SF83">
    <property type="entry name" value="SOCS BOX DOMAIN-CONTAINING PROTEIN"/>
    <property type="match status" value="1"/>
</dbReference>
<feature type="compositionally biased region" description="Polar residues" evidence="5">
    <location>
        <begin position="778"/>
        <end position="787"/>
    </location>
</feature>
<feature type="repeat" description="ANK" evidence="3">
    <location>
        <begin position="84"/>
        <end position="116"/>
    </location>
</feature>
<feature type="region of interest" description="Disordered" evidence="5">
    <location>
        <begin position="1"/>
        <end position="46"/>
    </location>
</feature>
<evidence type="ECO:0000256" key="1">
    <source>
        <dbReference type="ARBA" id="ARBA00022737"/>
    </source>
</evidence>
<dbReference type="PROSITE" id="PS50088">
    <property type="entry name" value="ANK_REPEAT"/>
    <property type="match status" value="7"/>
</dbReference>
<comment type="caution">
    <text evidence="6">The sequence shown here is derived from an EMBL/GenBank/DDBJ whole genome shotgun (WGS) entry which is preliminary data.</text>
</comment>
<gene>
    <name evidence="6" type="ORF">KC19_12G183800</name>
</gene>
<reference evidence="6" key="1">
    <citation type="submission" date="2020-06" db="EMBL/GenBank/DDBJ databases">
        <title>WGS assembly of Ceratodon purpureus strain R40.</title>
        <authorList>
            <person name="Carey S.B."/>
            <person name="Jenkins J."/>
            <person name="Shu S."/>
            <person name="Lovell J.T."/>
            <person name="Sreedasyam A."/>
            <person name="Maumus F."/>
            <person name="Tiley G.P."/>
            <person name="Fernandez-Pozo N."/>
            <person name="Barry K."/>
            <person name="Chen C."/>
            <person name="Wang M."/>
            <person name="Lipzen A."/>
            <person name="Daum C."/>
            <person name="Saski C.A."/>
            <person name="Payton A.C."/>
            <person name="Mcbreen J.C."/>
            <person name="Conrad R.E."/>
            <person name="Kollar L.M."/>
            <person name="Olsson S."/>
            <person name="Huttunen S."/>
            <person name="Landis J.B."/>
            <person name="Wickett N.J."/>
            <person name="Johnson M.G."/>
            <person name="Rensing S.A."/>
            <person name="Grimwood J."/>
            <person name="Schmutz J."/>
            <person name="Mcdaniel S.F."/>
        </authorList>
    </citation>
    <scope>NUCLEOTIDE SEQUENCE</scope>
    <source>
        <strain evidence="6">R40</strain>
    </source>
</reference>
<feature type="compositionally biased region" description="Polar residues" evidence="5">
    <location>
        <begin position="559"/>
        <end position="580"/>
    </location>
</feature>
<dbReference type="Proteomes" id="UP000822688">
    <property type="component" value="Chromosome 12"/>
</dbReference>
<dbReference type="AlphaFoldDB" id="A0A8T0GA89"/>
<feature type="repeat" description="ANK" evidence="3">
    <location>
        <begin position="300"/>
        <end position="332"/>
    </location>
</feature>